<keyword evidence="3" id="KW-0716">Sensory transduction</keyword>
<dbReference type="InParanoid" id="E2BP59"/>
<name>E2BP59_HARSA</name>
<keyword evidence="7 10" id="KW-0472">Membrane</keyword>
<dbReference type="GO" id="GO:0005886">
    <property type="term" value="C:plasma membrane"/>
    <property type="evidence" value="ECO:0007669"/>
    <property type="project" value="UniProtKB-SubCell"/>
</dbReference>
<dbReference type="EMBL" id="GL449550">
    <property type="protein sequence ID" value="EFN82521.1"/>
    <property type="molecule type" value="Genomic_DNA"/>
</dbReference>
<evidence type="ECO:0000256" key="10">
    <source>
        <dbReference type="SAM" id="Phobius"/>
    </source>
</evidence>
<evidence type="ECO:0000256" key="5">
    <source>
        <dbReference type="ARBA" id="ARBA00022725"/>
    </source>
</evidence>
<evidence type="ECO:0000256" key="9">
    <source>
        <dbReference type="ARBA" id="ARBA00023224"/>
    </source>
</evidence>
<evidence type="ECO:0000256" key="7">
    <source>
        <dbReference type="ARBA" id="ARBA00023136"/>
    </source>
</evidence>
<dbReference type="Proteomes" id="UP000008237">
    <property type="component" value="Unassembled WGS sequence"/>
</dbReference>
<keyword evidence="12" id="KW-1185">Reference proteome</keyword>
<evidence type="ECO:0000313" key="11">
    <source>
        <dbReference type="EMBL" id="EFN82521.1"/>
    </source>
</evidence>
<dbReference type="PANTHER" id="PTHR21137">
    <property type="entry name" value="ODORANT RECEPTOR"/>
    <property type="match status" value="1"/>
</dbReference>
<evidence type="ECO:0000256" key="1">
    <source>
        <dbReference type="ARBA" id="ARBA00004651"/>
    </source>
</evidence>
<dbReference type="Pfam" id="PF02949">
    <property type="entry name" value="7tm_6"/>
    <property type="match status" value="1"/>
</dbReference>
<comment type="subcellular location">
    <subcellularLocation>
        <location evidence="1">Cell membrane</location>
        <topology evidence="1">Multi-pass membrane protein</topology>
    </subcellularLocation>
</comment>
<dbReference type="STRING" id="610380.E2BP59"/>
<keyword evidence="9" id="KW-0807">Transducer</keyword>
<feature type="transmembrane region" description="Helical" evidence="10">
    <location>
        <begin position="15"/>
        <end position="32"/>
    </location>
</feature>
<keyword evidence="2" id="KW-1003">Cell membrane</keyword>
<evidence type="ECO:0000256" key="6">
    <source>
        <dbReference type="ARBA" id="ARBA00022989"/>
    </source>
</evidence>
<dbReference type="GO" id="GO:0007165">
    <property type="term" value="P:signal transduction"/>
    <property type="evidence" value="ECO:0007669"/>
    <property type="project" value="UniProtKB-KW"/>
</dbReference>
<evidence type="ECO:0000256" key="3">
    <source>
        <dbReference type="ARBA" id="ARBA00022606"/>
    </source>
</evidence>
<sequence length="95" mass="10903">SIGDTKNSKMLIKSLFFYIVITLEAFIFCYAGEYLSAKGRMIGDAAYDAKWYNSSPTQSRIMLLLILRSQRKLTISIGKFMDLSLERFTTVRRTS</sequence>
<evidence type="ECO:0000313" key="12">
    <source>
        <dbReference type="Proteomes" id="UP000008237"/>
    </source>
</evidence>
<dbReference type="OrthoDB" id="6765072at2759"/>
<keyword evidence="8 11" id="KW-0675">Receptor</keyword>
<evidence type="ECO:0000256" key="2">
    <source>
        <dbReference type="ARBA" id="ARBA00022475"/>
    </source>
</evidence>
<protein>
    <submittedName>
        <fullName evidence="11">Odorant receptor 2a</fullName>
    </submittedName>
</protein>
<dbReference type="GO" id="GO:0005549">
    <property type="term" value="F:odorant binding"/>
    <property type="evidence" value="ECO:0007669"/>
    <property type="project" value="InterPro"/>
</dbReference>
<dbReference type="AlphaFoldDB" id="E2BP59"/>
<proteinExistence type="predicted"/>
<keyword evidence="4 10" id="KW-0812">Transmembrane</keyword>
<dbReference type="PANTHER" id="PTHR21137:SF35">
    <property type="entry name" value="ODORANT RECEPTOR 19A-RELATED"/>
    <property type="match status" value="1"/>
</dbReference>
<evidence type="ECO:0000256" key="4">
    <source>
        <dbReference type="ARBA" id="ARBA00022692"/>
    </source>
</evidence>
<accession>E2BP59</accession>
<evidence type="ECO:0000256" key="8">
    <source>
        <dbReference type="ARBA" id="ARBA00023170"/>
    </source>
</evidence>
<feature type="non-terminal residue" evidence="11">
    <location>
        <position position="95"/>
    </location>
</feature>
<keyword evidence="6 10" id="KW-1133">Transmembrane helix</keyword>
<reference evidence="11 12" key="1">
    <citation type="journal article" date="2010" name="Science">
        <title>Genomic comparison of the ants Camponotus floridanus and Harpegnathos saltator.</title>
        <authorList>
            <person name="Bonasio R."/>
            <person name="Zhang G."/>
            <person name="Ye C."/>
            <person name="Mutti N.S."/>
            <person name="Fang X."/>
            <person name="Qin N."/>
            <person name="Donahue G."/>
            <person name="Yang P."/>
            <person name="Li Q."/>
            <person name="Li C."/>
            <person name="Zhang P."/>
            <person name="Huang Z."/>
            <person name="Berger S.L."/>
            <person name="Reinberg D."/>
            <person name="Wang J."/>
            <person name="Liebig J."/>
        </authorList>
    </citation>
    <scope>NUCLEOTIDE SEQUENCE [LARGE SCALE GENOMIC DNA]</scope>
    <source>
        <strain evidence="11 12">R22 G/1</strain>
    </source>
</reference>
<organism evidence="12">
    <name type="scientific">Harpegnathos saltator</name>
    <name type="common">Jerdon's jumping ant</name>
    <dbReference type="NCBI Taxonomy" id="610380"/>
    <lineage>
        <taxon>Eukaryota</taxon>
        <taxon>Metazoa</taxon>
        <taxon>Ecdysozoa</taxon>
        <taxon>Arthropoda</taxon>
        <taxon>Hexapoda</taxon>
        <taxon>Insecta</taxon>
        <taxon>Pterygota</taxon>
        <taxon>Neoptera</taxon>
        <taxon>Endopterygota</taxon>
        <taxon>Hymenoptera</taxon>
        <taxon>Apocrita</taxon>
        <taxon>Aculeata</taxon>
        <taxon>Formicoidea</taxon>
        <taxon>Formicidae</taxon>
        <taxon>Ponerinae</taxon>
        <taxon>Ponerini</taxon>
        <taxon>Harpegnathos</taxon>
    </lineage>
</organism>
<dbReference type="GO" id="GO:0004984">
    <property type="term" value="F:olfactory receptor activity"/>
    <property type="evidence" value="ECO:0007669"/>
    <property type="project" value="InterPro"/>
</dbReference>
<gene>
    <name evidence="11" type="ORF">EAI_00141</name>
</gene>
<keyword evidence="5" id="KW-0552">Olfaction</keyword>
<feature type="non-terminal residue" evidence="11">
    <location>
        <position position="1"/>
    </location>
</feature>
<dbReference type="InterPro" id="IPR004117">
    <property type="entry name" value="7tm6_olfct_rcpt"/>
</dbReference>